<dbReference type="GO" id="GO:0000287">
    <property type="term" value="F:magnesium ion binding"/>
    <property type="evidence" value="ECO:0007669"/>
    <property type="project" value="UniProtKB-UniRule"/>
</dbReference>
<dbReference type="EMBL" id="JH597770">
    <property type="protein sequence ID" value="EHP68720.1"/>
    <property type="molecule type" value="Genomic_DNA"/>
</dbReference>
<dbReference type="InterPro" id="IPR041609">
    <property type="entry name" value="PurL_linker"/>
</dbReference>
<comment type="caution">
    <text evidence="8">Lacks conserved residue(s) required for the propagation of feature annotation.</text>
</comment>
<dbReference type="EC" id="6.3.5.3" evidence="8"/>
<feature type="binding site" evidence="8">
    <location>
        <position position="106"/>
    </location>
    <ligand>
        <name>Mg(2+)</name>
        <dbReference type="ChEBI" id="CHEBI:18420"/>
        <label>2</label>
    </ligand>
</feature>
<dbReference type="InterPro" id="IPR010918">
    <property type="entry name" value="PurM-like_C_dom"/>
</dbReference>
<evidence type="ECO:0000256" key="4">
    <source>
        <dbReference type="ARBA" id="ARBA00022741"/>
    </source>
</evidence>
<feature type="binding site" evidence="8">
    <location>
        <position position="467"/>
    </location>
    <ligand>
        <name>ATP</name>
        <dbReference type="ChEBI" id="CHEBI:30616"/>
    </ligand>
</feature>
<evidence type="ECO:0000256" key="5">
    <source>
        <dbReference type="ARBA" id="ARBA00022755"/>
    </source>
</evidence>
<dbReference type="InterPro" id="IPR010074">
    <property type="entry name" value="PRibForGlyAmidine_synth_PurL"/>
</dbReference>
<feature type="binding site" evidence="8">
    <location>
        <position position="504"/>
    </location>
    <ligand>
        <name>ATP</name>
        <dbReference type="ChEBI" id="CHEBI:30616"/>
    </ligand>
</feature>
<dbReference type="HAMAP" id="MF_00420">
    <property type="entry name" value="PurL_2"/>
    <property type="match status" value="1"/>
</dbReference>
<evidence type="ECO:0000256" key="7">
    <source>
        <dbReference type="ARBA" id="ARBA00022842"/>
    </source>
</evidence>
<comment type="pathway">
    <text evidence="8">Purine metabolism; IMP biosynthesis via de novo pathway; 5-amino-1-(5-phospho-D-ribosyl)imidazole from N(2)-formyl-N(1)-(5-phospho-D-ribosyl)glycinamide: step 1/2.</text>
</comment>
<dbReference type="NCBIfam" id="NF002290">
    <property type="entry name" value="PRK01213.1"/>
    <property type="match status" value="1"/>
</dbReference>
<keyword evidence="4 8" id="KW-0547">Nucleotide-binding</keyword>
<dbReference type="GO" id="GO:0005524">
    <property type="term" value="F:ATP binding"/>
    <property type="evidence" value="ECO:0007669"/>
    <property type="project" value="UniProtKB-UniRule"/>
</dbReference>
<feature type="binding site" evidence="8">
    <location>
        <position position="82"/>
    </location>
    <ligand>
        <name>Mg(2+)</name>
        <dbReference type="ChEBI" id="CHEBI:18420"/>
        <label>1</label>
    </ligand>
</feature>
<evidence type="ECO:0000256" key="6">
    <source>
        <dbReference type="ARBA" id="ARBA00022840"/>
    </source>
</evidence>
<evidence type="ECO:0000256" key="8">
    <source>
        <dbReference type="HAMAP-Rule" id="MF_00420"/>
    </source>
</evidence>
<dbReference type="InterPro" id="IPR016188">
    <property type="entry name" value="PurM-like_N"/>
</dbReference>
<keyword evidence="3 8" id="KW-0479">Metal-binding</keyword>
<feature type="binding site" evidence="8">
    <location>
        <begin position="83"/>
        <end position="86"/>
    </location>
    <ligand>
        <name>substrate</name>
    </ligand>
</feature>
<keyword evidence="2 8" id="KW-0436">Ligase</keyword>
<dbReference type="Gene3D" id="3.90.650.10">
    <property type="entry name" value="PurM-like C-terminal domain"/>
    <property type="match status" value="2"/>
</dbReference>
<feature type="active site" description="Proton acceptor" evidence="8">
    <location>
        <position position="84"/>
    </location>
</feature>
<feature type="binding site" evidence="8">
    <location>
        <position position="39"/>
    </location>
    <ligand>
        <name>ATP</name>
        <dbReference type="ChEBI" id="CHEBI:30616"/>
    </ligand>
</feature>
<dbReference type="PANTHER" id="PTHR43555">
    <property type="entry name" value="PHOSPHORIBOSYLFORMYLGLYCINAMIDINE SYNTHASE SUBUNIT PURL"/>
    <property type="match status" value="1"/>
</dbReference>
<evidence type="ECO:0000256" key="1">
    <source>
        <dbReference type="ARBA" id="ARBA00022490"/>
    </source>
</evidence>
<dbReference type="InterPro" id="IPR036676">
    <property type="entry name" value="PurM-like_C_sf"/>
</dbReference>
<comment type="subcellular location">
    <subcellularLocation>
        <location evidence="8">Cytoplasm</location>
    </subcellularLocation>
</comment>
<protein>
    <recommendedName>
        <fullName evidence="8">Phosphoribosylformylglycinamidine synthase subunit PurL</fullName>
        <shortName evidence="8">FGAM synthase</shortName>
        <ecNumber evidence="8">6.3.5.3</ecNumber>
    </recommendedName>
    <alternativeName>
        <fullName evidence="8">Formylglycinamide ribonucleotide amidotransferase subunit II</fullName>
        <shortName evidence="8">FGAR amidotransferase II</shortName>
        <shortName evidence="8">FGAR-AT II</shortName>
    </alternativeName>
    <alternativeName>
        <fullName evidence="8">Glutamine amidotransferase PurL</fullName>
    </alternativeName>
    <alternativeName>
        <fullName evidence="8">Phosphoribosylformylglycinamidine synthase subunit II</fullName>
    </alternativeName>
</protein>
<comment type="catalytic activity">
    <reaction evidence="8">
        <text>N(2)-formyl-N(1)-(5-phospho-beta-D-ribosyl)glycinamide + L-glutamine + ATP + H2O = 2-formamido-N(1)-(5-O-phospho-beta-D-ribosyl)acetamidine + L-glutamate + ADP + phosphate + H(+)</text>
        <dbReference type="Rhea" id="RHEA:17129"/>
        <dbReference type="ChEBI" id="CHEBI:15377"/>
        <dbReference type="ChEBI" id="CHEBI:15378"/>
        <dbReference type="ChEBI" id="CHEBI:29985"/>
        <dbReference type="ChEBI" id="CHEBI:30616"/>
        <dbReference type="ChEBI" id="CHEBI:43474"/>
        <dbReference type="ChEBI" id="CHEBI:58359"/>
        <dbReference type="ChEBI" id="CHEBI:147286"/>
        <dbReference type="ChEBI" id="CHEBI:147287"/>
        <dbReference type="ChEBI" id="CHEBI:456216"/>
        <dbReference type="EC" id="6.3.5.3"/>
    </reaction>
</comment>
<dbReference type="Pfam" id="PF02769">
    <property type="entry name" value="AIRS_C"/>
    <property type="match status" value="1"/>
</dbReference>
<keyword evidence="6 8" id="KW-0067">ATP-binding</keyword>
<keyword evidence="1 8" id="KW-0963">Cytoplasm</keyword>
<dbReference type="RefSeq" id="WP_009075438.1">
    <property type="nucleotide sequence ID" value="NZ_JH597770.1"/>
</dbReference>
<feature type="binding site" evidence="8">
    <location>
        <position position="105"/>
    </location>
    <ligand>
        <name>substrate</name>
    </ligand>
</feature>
<keyword evidence="7 8" id="KW-0460">Magnesium</keyword>
<feature type="domain" description="PurM-like N-terminal" evidence="9">
    <location>
        <begin position="64"/>
        <end position="177"/>
    </location>
</feature>
<dbReference type="PIRSF" id="PIRSF001587">
    <property type="entry name" value="FGAM_synthase_II"/>
    <property type="match status" value="1"/>
</dbReference>
<evidence type="ECO:0000259" key="9">
    <source>
        <dbReference type="Pfam" id="PF00586"/>
    </source>
</evidence>
<dbReference type="UniPathway" id="UPA00074">
    <property type="reaction ID" value="UER00128"/>
</dbReference>
<feature type="binding site" evidence="8">
    <location>
        <position position="507"/>
    </location>
    <ligand>
        <name>substrate</name>
    </ligand>
</feature>
<dbReference type="eggNOG" id="arCOG00641">
    <property type="taxonomic scope" value="Archaea"/>
</dbReference>
<evidence type="ECO:0000256" key="2">
    <source>
        <dbReference type="ARBA" id="ARBA00022598"/>
    </source>
</evidence>
<dbReference type="HOGENOM" id="CLU_003100_0_1_2"/>
<name>H2C994_9CREN</name>
<feature type="binding site" evidence="8">
    <location>
        <position position="251"/>
    </location>
    <ligand>
        <name>Mg(2+)</name>
        <dbReference type="ChEBI" id="CHEBI:18420"/>
        <label>2</label>
    </ligand>
</feature>
<feature type="active site" evidence="8">
    <location>
        <position position="36"/>
    </location>
</feature>
<comment type="function">
    <text evidence="8">Part of the phosphoribosylformylglycinamidine synthase complex involved in the purines biosynthetic pathway. Catalyzes the ATP-dependent conversion of formylglycinamide ribonucleotide (FGAR) and glutamine to yield formylglycinamidine ribonucleotide (FGAM) and glutamate. The FGAM synthase complex is composed of three subunits. PurQ produces an ammonia molecule by converting glutamine to glutamate. PurL transfers the ammonia molecule to FGAR to form FGAM in an ATP-dependent manner. PurS interacts with PurQ and PurL and is thought to assist in the transfer of the ammonia molecule from PurQ to PurL.</text>
</comment>
<dbReference type="AlphaFoldDB" id="H2C994"/>
<comment type="subunit">
    <text evidence="8">Monomer. Part of the FGAM synthase complex composed of 1 PurL, 1 PurQ and 2 PurS subunits.</text>
</comment>
<dbReference type="InterPro" id="IPR036921">
    <property type="entry name" value="PurM-like_N_sf"/>
</dbReference>
<feature type="domain" description="PurM-like C-terminal" evidence="10">
    <location>
        <begin position="190"/>
        <end position="337"/>
    </location>
</feature>
<dbReference type="CDD" id="cd02203">
    <property type="entry name" value="PurL_repeat1"/>
    <property type="match status" value="1"/>
</dbReference>
<dbReference type="GO" id="GO:0004642">
    <property type="term" value="F:phosphoribosylformylglycinamidine synthase activity"/>
    <property type="evidence" value="ECO:0007669"/>
    <property type="project" value="UniProtKB-UniRule"/>
</dbReference>
<evidence type="ECO:0000313" key="12">
    <source>
        <dbReference type="EMBL" id="EHP68720.1"/>
    </source>
</evidence>
<dbReference type="STRING" id="671065.MetMK1DRAFT_00031650"/>
<comment type="similarity">
    <text evidence="8">Belongs to the FGAMS family.</text>
</comment>
<feature type="domain" description="PurM-like N-terminal" evidence="9">
    <location>
        <begin position="412"/>
        <end position="530"/>
    </location>
</feature>
<evidence type="ECO:0000313" key="13">
    <source>
        <dbReference type="Proteomes" id="UP000003980"/>
    </source>
</evidence>
<keyword evidence="5 8" id="KW-0658">Purine biosynthesis</keyword>
<proteinExistence type="inferred from homology"/>
<feature type="domain" description="Phosphoribosylformylglycinamidine synthase linker" evidence="11">
    <location>
        <begin position="3"/>
        <end position="40"/>
    </location>
</feature>
<keyword evidence="13" id="KW-1185">Reference proteome</keyword>
<dbReference type="CDD" id="cd02204">
    <property type="entry name" value="PurL_repeat2"/>
    <property type="match status" value="1"/>
</dbReference>
<dbReference type="OrthoDB" id="8251at2157"/>
<reference evidence="12 13" key="1">
    <citation type="submission" date="2012-01" db="EMBL/GenBank/DDBJ databases">
        <title>Improved High-Quality Draft sequence of Metallosphaera yellowstonensis MK1.</title>
        <authorList>
            <consortium name="US DOE Joint Genome Institute"/>
            <person name="Lucas S."/>
            <person name="Han J."/>
            <person name="Cheng J.-F."/>
            <person name="Goodwin L."/>
            <person name="Pitluck S."/>
            <person name="Peters L."/>
            <person name="Teshima H."/>
            <person name="Detter J.C."/>
            <person name="Han C."/>
            <person name="Tapia R."/>
            <person name="Land M."/>
            <person name="Hauser L."/>
            <person name="Kyrpides N."/>
            <person name="Kozubal M."/>
            <person name="Macur R.E."/>
            <person name="Jay Z."/>
            <person name="Inskeep W."/>
            <person name="Woyke T."/>
        </authorList>
    </citation>
    <scope>NUCLEOTIDE SEQUENCE [LARGE SCALE GENOMIC DNA]</scope>
    <source>
        <strain evidence="12 13">MK1</strain>
    </source>
</reference>
<accession>H2C994</accession>
<dbReference type="Proteomes" id="UP000003980">
    <property type="component" value="Unassembled WGS sequence"/>
</dbReference>
<dbReference type="SUPFAM" id="SSF56042">
    <property type="entry name" value="PurM C-terminal domain-like"/>
    <property type="match status" value="2"/>
</dbReference>
<dbReference type="PANTHER" id="PTHR43555:SF1">
    <property type="entry name" value="PHOSPHORIBOSYLFORMYLGLYCINAMIDINE SYNTHASE SUBUNIT PURL"/>
    <property type="match status" value="1"/>
</dbReference>
<dbReference type="Pfam" id="PF18072">
    <property type="entry name" value="FGAR-AT_linker"/>
    <property type="match status" value="1"/>
</dbReference>
<evidence type="ECO:0000259" key="11">
    <source>
        <dbReference type="Pfam" id="PF18072"/>
    </source>
</evidence>
<dbReference type="Pfam" id="PF00586">
    <property type="entry name" value="AIRS"/>
    <property type="match status" value="2"/>
</dbReference>
<feature type="binding site" evidence="8">
    <location>
        <position position="225"/>
    </location>
    <ligand>
        <name>substrate</name>
    </ligand>
</feature>
<organism evidence="12 13">
    <name type="scientific">Metallosphaera yellowstonensis MK1</name>
    <dbReference type="NCBI Taxonomy" id="671065"/>
    <lineage>
        <taxon>Archaea</taxon>
        <taxon>Thermoproteota</taxon>
        <taxon>Thermoprotei</taxon>
        <taxon>Sulfolobales</taxon>
        <taxon>Sulfolobaceae</taxon>
        <taxon>Metallosphaera</taxon>
    </lineage>
</organism>
<dbReference type="Gene3D" id="3.30.1330.10">
    <property type="entry name" value="PurM-like, N-terminal domain"/>
    <property type="match status" value="2"/>
</dbReference>
<gene>
    <name evidence="8" type="primary">purL</name>
    <name evidence="12" type="ORF">MetMK1DRAFT_00031650</name>
</gene>
<dbReference type="GO" id="GO:0005737">
    <property type="term" value="C:cytoplasm"/>
    <property type="evidence" value="ECO:0007669"/>
    <property type="project" value="UniProtKB-SubCell"/>
</dbReference>
<dbReference type="SUPFAM" id="SSF55326">
    <property type="entry name" value="PurM N-terminal domain-like"/>
    <property type="match status" value="2"/>
</dbReference>
<evidence type="ECO:0000259" key="10">
    <source>
        <dbReference type="Pfam" id="PF02769"/>
    </source>
</evidence>
<dbReference type="GO" id="GO:0006189">
    <property type="term" value="P:'de novo' IMP biosynthetic process"/>
    <property type="evidence" value="ECO:0007669"/>
    <property type="project" value="UniProtKB-UniRule"/>
</dbReference>
<evidence type="ECO:0000256" key="3">
    <source>
        <dbReference type="ARBA" id="ARBA00022723"/>
    </source>
</evidence>
<dbReference type="NCBIfam" id="TIGR01736">
    <property type="entry name" value="FGAM_synth_II"/>
    <property type="match status" value="1"/>
</dbReference>
<feature type="binding site" evidence="8">
    <location>
        <position position="80"/>
    </location>
    <ligand>
        <name>ATP</name>
        <dbReference type="ChEBI" id="CHEBI:30616"/>
    </ligand>
</feature>
<sequence>MMLTLSSKEMELVRSTLDREPNEAEWKVVDALWSEHCSYKSSKTFLRSLPTTGQGVIMSVEDWQDAGAVDVGDGWALVLKVESHNHPSAVDPYNGAATGVGGILRDIISKGARPIALLDMIRVGGLDAKGKWLLKNIIAGIASYGNSVGVPVVGGELSFDPTYTDNPLVDVACVGVVKASEIVPSVVRTPGLKLVLVGFTGLDGIGGASFASRKLSGMDEIGAVQIADPFAGKILIDATLEVRGKVEAMKDLGGGGLAVAVTEMANGLGARVQLERVPLRVKGMSPEEIIISETQERMLFAVKSENVQEVCRAFEDYNYPCEVIGEIVSEPRITFTYEGKVVVDLPSQLLLSPPLFVWPMNRKVRTEEVKEVSVREALSTILLHPDLGNKEWAYSQFDYEVGVSTLVKPGQADSAVIELPNGRQIAVKGDANQDLCEVDAYECGKAIVAEAFRNLASVGARGIAAVDHLQFGDPRKPEVYQDFVDSIRGISEAAKFFSVPIVGGKVSFHNEDKNGNPIKPTPLIVMAGLVEGKYLKPRVEEGWLVLLGITRNELRGTLFSRLFGGRGEVARARLMEDLLASELIIKAINESKLTWNKDINKGGLAGSLLPILASGHAVHINTKAVIGTRDLLSILFSESGGRFLVLTDDPHWFHIQASRKGIVASTIGKVTKGKASLFLDDVELPLEREVERYLNMLEEELS</sequence>